<gene>
    <name evidence="1" type="ORF">C731_4577</name>
</gene>
<dbReference type="RefSeq" id="WP_005632058.1">
    <property type="nucleotide sequence ID" value="NZ_LR026975.1"/>
</dbReference>
<proteinExistence type="predicted"/>
<dbReference type="AlphaFoldDB" id="K5BCE1"/>
<keyword evidence="2" id="KW-1185">Reference proteome</keyword>
<dbReference type="EMBL" id="AMRA01000136">
    <property type="protein sequence ID" value="EKF21462.1"/>
    <property type="molecule type" value="Genomic_DNA"/>
</dbReference>
<organism evidence="1 2">
    <name type="scientific">Mycolicibacterium hassiacum (strain DSM 44199 / CIP 105218 / JCM 12690 / 3849)</name>
    <name type="common">Mycobacterium hassiacum</name>
    <dbReference type="NCBI Taxonomy" id="1122247"/>
    <lineage>
        <taxon>Bacteria</taxon>
        <taxon>Bacillati</taxon>
        <taxon>Actinomycetota</taxon>
        <taxon>Actinomycetes</taxon>
        <taxon>Mycobacteriales</taxon>
        <taxon>Mycobacteriaceae</taxon>
        <taxon>Mycolicibacterium</taxon>
    </lineage>
</organism>
<evidence type="ECO:0000313" key="2">
    <source>
        <dbReference type="Proteomes" id="UP000006265"/>
    </source>
</evidence>
<dbReference type="Proteomes" id="UP000006265">
    <property type="component" value="Unassembled WGS sequence"/>
</dbReference>
<protein>
    <submittedName>
        <fullName evidence="1">Uncharacterized protein</fullName>
    </submittedName>
</protein>
<accession>K5BCE1</accession>
<evidence type="ECO:0000313" key="1">
    <source>
        <dbReference type="EMBL" id="EKF21462.1"/>
    </source>
</evidence>
<dbReference type="STRING" id="1122247.GCA_000379865_02991"/>
<dbReference type="PATRIC" id="fig|1122247.3.peg.4385"/>
<sequence length="55" mass="5770">MRGKAPGSDGPTNRPPASRPLRRVLVIVGIVVIAAILVVVAIYAAAFIMLAPMMQ</sequence>
<comment type="caution">
    <text evidence="1">The sequence shown here is derived from an EMBL/GenBank/DDBJ whole genome shotgun (WGS) entry which is preliminary data.</text>
</comment>
<name>K5BCE1_MYCHD</name>
<reference evidence="1 2" key="1">
    <citation type="journal article" date="2012" name="J. Bacteriol.">
        <title>Genome sequence of Mycobacterium hassiacum DSM 44199, a rare source of heat-stable mycobacterial proteins.</title>
        <authorList>
            <person name="Tiago I."/>
            <person name="Maranha A."/>
            <person name="Mendes V."/>
            <person name="Alarico S."/>
            <person name="Moynihan P.J."/>
            <person name="Clarke A.J."/>
            <person name="Macedo-Ribeiro S."/>
            <person name="Pereira P.J."/>
            <person name="Empadinhas N."/>
        </authorList>
    </citation>
    <scope>NUCLEOTIDE SEQUENCE [LARGE SCALE GENOMIC DNA]</scope>
    <source>
        <strain evidence="2">DSM 44199 / CIP 105218 / JCM 12690 / 3849</strain>
    </source>
</reference>